<evidence type="ECO:0000256" key="2">
    <source>
        <dbReference type="ARBA" id="ARBA00008330"/>
    </source>
</evidence>
<dbReference type="SUPFAM" id="SSF90250">
    <property type="entry name" value="Troponin coil-coiled subunits"/>
    <property type="match status" value="1"/>
</dbReference>
<dbReference type="STRING" id="418985.A0A1V9XTM7"/>
<name>A0A1V9XTM7_9ACAR</name>
<dbReference type="OrthoDB" id="330499at2759"/>
<dbReference type="InParanoid" id="A0A1V9XTM7"/>
<dbReference type="GO" id="GO:0005523">
    <property type="term" value="F:tropomyosin binding"/>
    <property type="evidence" value="ECO:0007669"/>
    <property type="project" value="TreeGrafter"/>
</dbReference>
<comment type="function">
    <text evidence="1">Troponin T is the tropomyosin-binding subunit of troponin, the thin filament regulatory complex which confers calcium-sensitivity to striated muscle actomyosin ATPase activity.</text>
</comment>
<comment type="similarity">
    <text evidence="2">Belongs to the troponin T family.</text>
</comment>
<evidence type="ECO:0000313" key="5">
    <source>
        <dbReference type="Proteomes" id="UP000192247"/>
    </source>
</evidence>
<dbReference type="InterPro" id="IPR038077">
    <property type="entry name" value="Troponin_sf"/>
</dbReference>
<dbReference type="AlphaFoldDB" id="A0A1V9XTM7"/>
<evidence type="ECO:0000256" key="3">
    <source>
        <dbReference type="SAM" id="MobiDB-lite"/>
    </source>
</evidence>
<dbReference type="GO" id="GO:0045214">
    <property type="term" value="P:sarcomere organization"/>
    <property type="evidence" value="ECO:0007669"/>
    <property type="project" value="UniProtKB-ARBA"/>
</dbReference>
<comment type="caution">
    <text evidence="4">The sequence shown here is derived from an EMBL/GenBank/DDBJ whole genome shotgun (WGS) entry which is preliminary data.</text>
</comment>
<feature type="region of interest" description="Disordered" evidence="3">
    <location>
        <begin position="319"/>
        <end position="384"/>
    </location>
</feature>
<proteinExistence type="inferred from homology"/>
<accession>A0A1V9XTM7</accession>
<evidence type="ECO:0000313" key="4">
    <source>
        <dbReference type="EMBL" id="OQR76825.1"/>
    </source>
</evidence>
<feature type="compositionally biased region" description="Basic and acidic residues" evidence="3">
    <location>
        <begin position="277"/>
        <end position="293"/>
    </location>
</feature>
<dbReference type="Proteomes" id="UP000192247">
    <property type="component" value="Unassembled WGS sequence"/>
</dbReference>
<dbReference type="FunFam" id="1.20.5.350:FF:000003">
    <property type="entry name" value="Troponin T isoform 5"/>
    <property type="match status" value="1"/>
</dbReference>
<protein>
    <submittedName>
        <fullName evidence="4">Troponin T-like</fullName>
    </submittedName>
</protein>
<dbReference type="GO" id="GO:0005861">
    <property type="term" value="C:troponin complex"/>
    <property type="evidence" value="ECO:0007669"/>
    <property type="project" value="InterPro"/>
</dbReference>
<dbReference type="Gene3D" id="1.20.5.350">
    <property type="match status" value="1"/>
</dbReference>
<dbReference type="InterPro" id="IPR001978">
    <property type="entry name" value="Troponin"/>
</dbReference>
<dbReference type="GO" id="GO:0006936">
    <property type="term" value="P:muscle contraction"/>
    <property type="evidence" value="ECO:0007669"/>
    <property type="project" value="TreeGrafter"/>
</dbReference>
<dbReference type="Pfam" id="PF00992">
    <property type="entry name" value="Troponin"/>
    <property type="match status" value="1"/>
</dbReference>
<dbReference type="EMBL" id="MNPL01004338">
    <property type="protein sequence ID" value="OQR76825.1"/>
    <property type="molecule type" value="Genomic_DNA"/>
</dbReference>
<gene>
    <name evidence="4" type="ORF">BIW11_03002</name>
</gene>
<feature type="region of interest" description="Disordered" evidence="3">
    <location>
        <begin position="57"/>
        <end position="135"/>
    </location>
</feature>
<keyword evidence="5" id="KW-1185">Reference proteome</keyword>
<feature type="compositionally biased region" description="Pro residues" evidence="3">
    <location>
        <begin position="356"/>
        <end position="374"/>
    </location>
</feature>
<organism evidence="4 5">
    <name type="scientific">Tropilaelaps mercedesae</name>
    <dbReference type="NCBI Taxonomy" id="418985"/>
    <lineage>
        <taxon>Eukaryota</taxon>
        <taxon>Metazoa</taxon>
        <taxon>Ecdysozoa</taxon>
        <taxon>Arthropoda</taxon>
        <taxon>Chelicerata</taxon>
        <taxon>Arachnida</taxon>
        <taxon>Acari</taxon>
        <taxon>Parasitiformes</taxon>
        <taxon>Mesostigmata</taxon>
        <taxon>Gamasina</taxon>
        <taxon>Dermanyssoidea</taxon>
        <taxon>Laelapidae</taxon>
        <taxon>Tropilaelaps</taxon>
    </lineage>
</organism>
<dbReference type="PANTHER" id="PTHR11521:SF1">
    <property type="entry name" value="TROPONIN T, SKELETAL MUSCLE"/>
    <property type="match status" value="1"/>
</dbReference>
<feature type="compositionally biased region" description="Basic and acidic residues" evidence="3">
    <location>
        <begin position="331"/>
        <end position="345"/>
    </location>
</feature>
<dbReference type="PANTHER" id="PTHR11521">
    <property type="entry name" value="TROPONIN T"/>
    <property type="match status" value="1"/>
</dbReference>
<sequence>MEHLTYPSGQSCNSTWRARRRLVNEALIELTSVCLEEKGKEGAQTFKRKERWTKTRDCYSDPQRSTLLQERQAKRREARAQQEKQLSEQKRVQDEKRQRELEEKKMREAEAKRKRLEEAEKKRQAMQAAKERKENEPVKPNFTIIKREDMDNFAALGGSGVFGKFANVMAARGEMGKTREQLEEDKKAILALRVKPLDFEGATVEDLKKRANELWERVKSLEAEKYDLEERRKVQEYDLKELAERQRQISRSKALKKGLDPEALQGPHPPKIQVASKYERRTDRRSFTDKKELFSGGFEAQYDAEAEKQWENKLMTFKESSGGKLPVWDPENPKNKEVLRRRGFDYDDEDDDEPVYQPPPRQPSPPQRQAPPPQQEEQEEVRVL</sequence>
<feature type="region of interest" description="Disordered" evidence="3">
    <location>
        <begin position="245"/>
        <end position="298"/>
    </location>
</feature>
<dbReference type="InterPro" id="IPR027707">
    <property type="entry name" value="TNNT"/>
</dbReference>
<evidence type="ECO:0000256" key="1">
    <source>
        <dbReference type="ARBA" id="ARBA00003363"/>
    </source>
</evidence>
<dbReference type="GO" id="GO:0006937">
    <property type="term" value="P:regulation of muscle contraction"/>
    <property type="evidence" value="ECO:0007669"/>
    <property type="project" value="InterPro"/>
</dbReference>
<reference evidence="4 5" key="1">
    <citation type="journal article" date="2017" name="Gigascience">
        <title>Draft genome of the honey bee ectoparasitic mite, Tropilaelaps mercedesae, is shaped by the parasitic life history.</title>
        <authorList>
            <person name="Dong X."/>
            <person name="Armstrong S.D."/>
            <person name="Xia D."/>
            <person name="Makepeace B.L."/>
            <person name="Darby A.C."/>
            <person name="Kadowaki T."/>
        </authorList>
    </citation>
    <scope>NUCLEOTIDE SEQUENCE [LARGE SCALE GENOMIC DNA]</scope>
    <source>
        <strain evidence="4">Wuxi-XJTLU</strain>
    </source>
</reference>
<feature type="compositionally biased region" description="Basic and acidic residues" evidence="3">
    <location>
        <begin position="78"/>
        <end position="135"/>
    </location>
</feature>